<feature type="transmembrane region" description="Helical" evidence="1">
    <location>
        <begin position="356"/>
        <end position="377"/>
    </location>
</feature>
<evidence type="ECO:0000313" key="3">
    <source>
        <dbReference type="Proteomes" id="UP000649617"/>
    </source>
</evidence>
<dbReference type="AlphaFoldDB" id="A0A812P9V6"/>
<feature type="transmembrane region" description="Helical" evidence="1">
    <location>
        <begin position="64"/>
        <end position="87"/>
    </location>
</feature>
<evidence type="ECO:0000256" key="1">
    <source>
        <dbReference type="SAM" id="Phobius"/>
    </source>
</evidence>
<comment type="caution">
    <text evidence="2">The sequence shown here is derived from an EMBL/GenBank/DDBJ whole genome shotgun (WGS) entry which is preliminary data.</text>
</comment>
<gene>
    <name evidence="2" type="primary">Calmodulin</name>
    <name evidence="2" type="ORF">SPIL2461_LOCUS8192</name>
</gene>
<feature type="transmembrane region" description="Helical" evidence="1">
    <location>
        <begin position="314"/>
        <end position="335"/>
    </location>
</feature>
<dbReference type="Proteomes" id="UP000649617">
    <property type="component" value="Unassembled WGS sequence"/>
</dbReference>
<feature type="transmembrane region" description="Helical" evidence="1">
    <location>
        <begin position="279"/>
        <end position="302"/>
    </location>
</feature>
<feature type="non-terminal residue" evidence="2">
    <location>
        <position position="1"/>
    </location>
</feature>
<reference evidence="2" key="1">
    <citation type="submission" date="2021-02" db="EMBL/GenBank/DDBJ databases">
        <authorList>
            <person name="Dougan E. K."/>
            <person name="Rhodes N."/>
            <person name="Thang M."/>
            <person name="Chan C."/>
        </authorList>
    </citation>
    <scope>NUCLEOTIDE SEQUENCE</scope>
</reference>
<feature type="transmembrane region" description="Helical" evidence="1">
    <location>
        <begin position="383"/>
        <end position="401"/>
    </location>
</feature>
<accession>A0A812P9V6</accession>
<dbReference type="EMBL" id="CAJNIZ010013273">
    <property type="protein sequence ID" value="CAE7345940.1"/>
    <property type="molecule type" value="Genomic_DNA"/>
</dbReference>
<keyword evidence="1" id="KW-1133">Transmembrane helix</keyword>
<keyword evidence="3" id="KW-1185">Reference proteome</keyword>
<feature type="transmembrane region" description="Helical" evidence="1">
    <location>
        <begin position="157"/>
        <end position="180"/>
    </location>
</feature>
<feature type="transmembrane region" description="Helical" evidence="1">
    <location>
        <begin position="20"/>
        <end position="44"/>
    </location>
</feature>
<keyword evidence="1" id="KW-0472">Membrane</keyword>
<keyword evidence="1" id="KW-0812">Transmembrane</keyword>
<protein>
    <submittedName>
        <fullName evidence="2">Calmodulin protein</fullName>
    </submittedName>
</protein>
<evidence type="ECO:0000313" key="2">
    <source>
        <dbReference type="EMBL" id="CAE7345940.1"/>
    </source>
</evidence>
<sequence>SHTWLTFGLWKILSLSLRSALSFIFCCWLLAVSLAIALCMLDVLPMPSIRVADGPGGYEAECATGPWVLLAGFMGCFLGLLFSPFACGKREMCFIDKCSIHQEDHELKERGIYGIGGFLQRSRELRVLWSSPYLSRLWCVFELAAYRKANPTGKITFVPLYIESVTCAYLFFGYILAFVFHTISALLERRPSVVEALAAFAPGIALFHALRKLSMARVKLFSDMEHFDMDDVKCSEEFDREFVLTAINDWYGSSEAFVAYVRGPLRTEMSKMVLKASTPWSYCLLITTSSVCQAMTALLSLWKCGTPADVCLSYMLAHVVAQGLVYYMLTMKLTLHLCDRFAAPWRAGLCNVMQSCLIFICWLVAFTAGDVVARIAYKAGPMPSAVLLGVTVCALWLPAWLKLP</sequence>
<name>A0A812P9V6_SYMPI</name>
<feature type="transmembrane region" description="Helical" evidence="1">
    <location>
        <begin position="192"/>
        <end position="210"/>
    </location>
</feature>
<dbReference type="OrthoDB" id="412676at2759"/>
<proteinExistence type="predicted"/>
<organism evidence="2 3">
    <name type="scientific">Symbiodinium pilosum</name>
    <name type="common">Dinoflagellate</name>
    <dbReference type="NCBI Taxonomy" id="2952"/>
    <lineage>
        <taxon>Eukaryota</taxon>
        <taxon>Sar</taxon>
        <taxon>Alveolata</taxon>
        <taxon>Dinophyceae</taxon>
        <taxon>Suessiales</taxon>
        <taxon>Symbiodiniaceae</taxon>
        <taxon>Symbiodinium</taxon>
    </lineage>
</organism>